<reference evidence="8" key="1">
    <citation type="journal article" date="2020" name="Stud. Mycol.">
        <title>101 Dothideomycetes genomes: a test case for predicting lifestyles and emergence of pathogens.</title>
        <authorList>
            <person name="Haridas S."/>
            <person name="Albert R."/>
            <person name="Binder M."/>
            <person name="Bloem J."/>
            <person name="Labutti K."/>
            <person name="Salamov A."/>
            <person name="Andreopoulos B."/>
            <person name="Baker S."/>
            <person name="Barry K."/>
            <person name="Bills G."/>
            <person name="Bluhm B."/>
            <person name="Cannon C."/>
            <person name="Castanera R."/>
            <person name="Culley D."/>
            <person name="Daum C."/>
            <person name="Ezra D."/>
            <person name="Gonzalez J."/>
            <person name="Henrissat B."/>
            <person name="Kuo A."/>
            <person name="Liang C."/>
            <person name="Lipzen A."/>
            <person name="Lutzoni F."/>
            <person name="Magnuson J."/>
            <person name="Mondo S."/>
            <person name="Nolan M."/>
            <person name="Ohm R."/>
            <person name="Pangilinan J."/>
            <person name="Park H.-J."/>
            <person name="Ramirez L."/>
            <person name="Alfaro M."/>
            <person name="Sun H."/>
            <person name="Tritt A."/>
            <person name="Yoshinaga Y."/>
            <person name="Zwiers L.-H."/>
            <person name="Turgeon B."/>
            <person name="Goodwin S."/>
            <person name="Spatafora J."/>
            <person name="Crous P."/>
            <person name="Grigoriev I."/>
        </authorList>
    </citation>
    <scope>NUCLEOTIDE SEQUENCE</scope>
    <source>
        <strain evidence="8">CBS 262.69</strain>
    </source>
</reference>
<dbReference type="PANTHER" id="PTHR46042">
    <property type="entry name" value="DIPHTHINE METHYLTRANSFERASE"/>
    <property type="match status" value="1"/>
</dbReference>
<dbReference type="SMART" id="SM00320">
    <property type="entry name" value="WD40"/>
    <property type="match status" value="4"/>
</dbReference>
<evidence type="ECO:0000313" key="9">
    <source>
        <dbReference type="Proteomes" id="UP000799640"/>
    </source>
</evidence>
<dbReference type="InterPro" id="IPR052415">
    <property type="entry name" value="Diphthine_MTase"/>
</dbReference>
<evidence type="ECO:0000256" key="5">
    <source>
        <dbReference type="ARBA" id="ARBA00038092"/>
    </source>
</evidence>
<evidence type="ECO:0000256" key="2">
    <source>
        <dbReference type="ARBA" id="ARBA00022574"/>
    </source>
</evidence>
<comment type="pathway">
    <text evidence="1">Protein modification; peptidyl-diphthamide biosynthesis.</text>
</comment>
<dbReference type="SUPFAM" id="SSF50978">
    <property type="entry name" value="WD40 repeat-like"/>
    <property type="match status" value="1"/>
</dbReference>
<proteinExistence type="inferred from homology"/>
<evidence type="ECO:0000256" key="7">
    <source>
        <dbReference type="ARBA" id="ARBA00047551"/>
    </source>
</evidence>
<evidence type="ECO:0000256" key="4">
    <source>
        <dbReference type="ARBA" id="ARBA00022801"/>
    </source>
</evidence>
<evidence type="ECO:0000256" key="3">
    <source>
        <dbReference type="ARBA" id="ARBA00022737"/>
    </source>
</evidence>
<keyword evidence="9" id="KW-1185">Reference proteome</keyword>
<protein>
    <recommendedName>
        <fullName evidence="6">methylated diphthine methylhydrolase</fullName>
        <ecNumber evidence="6">3.1.1.97</ecNumber>
    </recommendedName>
</protein>
<comment type="similarity">
    <text evidence="5">Belongs to the DPH7 family.</text>
</comment>
<dbReference type="InterPro" id="IPR036322">
    <property type="entry name" value="WD40_repeat_dom_sf"/>
</dbReference>
<dbReference type="Proteomes" id="UP000799640">
    <property type="component" value="Unassembled WGS sequence"/>
</dbReference>
<dbReference type="EMBL" id="ML996691">
    <property type="protein sequence ID" value="KAF2402113.1"/>
    <property type="molecule type" value="Genomic_DNA"/>
</dbReference>
<dbReference type="GO" id="GO:0005737">
    <property type="term" value="C:cytoplasm"/>
    <property type="evidence" value="ECO:0007669"/>
    <property type="project" value="TreeGrafter"/>
</dbReference>
<dbReference type="InterPro" id="IPR015943">
    <property type="entry name" value="WD40/YVTN_repeat-like_dom_sf"/>
</dbReference>
<dbReference type="InterPro" id="IPR001680">
    <property type="entry name" value="WD40_rpt"/>
</dbReference>
<dbReference type="GO" id="GO:0017183">
    <property type="term" value="P:protein histidyl modification to diphthamide"/>
    <property type="evidence" value="ECO:0007669"/>
    <property type="project" value="TreeGrafter"/>
</dbReference>
<evidence type="ECO:0000256" key="6">
    <source>
        <dbReference type="ARBA" id="ARBA00039131"/>
    </source>
</evidence>
<dbReference type="GO" id="GO:0061685">
    <property type="term" value="F:diphthine methylesterase activity"/>
    <property type="evidence" value="ECO:0007669"/>
    <property type="project" value="UniProtKB-EC"/>
</dbReference>
<accession>A0A6G1I1C3</accession>
<keyword evidence="2" id="KW-0853">WD repeat</keyword>
<dbReference type="OrthoDB" id="1930760at2759"/>
<dbReference type="EC" id="3.1.1.97" evidence="6"/>
<evidence type="ECO:0000256" key="1">
    <source>
        <dbReference type="ARBA" id="ARBA00005156"/>
    </source>
</evidence>
<dbReference type="Gene3D" id="2.130.10.10">
    <property type="entry name" value="YVTN repeat-like/Quinoprotein amine dehydrogenase"/>
    <property type="match status" value="1"/>
</dbReference>
<name>A0A6G1I1C3_9PEZI</name>
<organism evidence="8 9">
    <name type="scientific">Trichodelitschia bisporula</name>
    <dbReference type="NCBI Taxonomy" id="703511"/>
    <lineage>
        <taxon>Eukaryota</taxon>
        <taxon>Fungi</taxon>
        <taxon>Dikarya</taxon>
        <taxon>Ascomycota</taxon>
        <taxon>Pezizomycotina</taxon>
        <taxon>Dothideomycetes</taxon>
        <taxon>Dothideomycetes incertae sedis</taxon>
        <taxon>Phaeotrichales</taxon>
        <taxon>Phaeotrichaceae</taxon>
        <taxon>Trichodelitschia</taxon>
    </lineage>
</organism>
<dbReference type="AlphaFoldDB" id="A0A6G1I1C3"/>
<sequence>MTSISSLTTLTTALPPSCISFWPLDKSYFVVGTYLLESNEDAATTDSPTTAPQSRRGSLDLFYLSADNTITLIQTLSTNYAIFDLAFRPTDPSSLGTATSTGLLTFFTLSASSPHPVLSLTLEIQVTDALLTSLAFPPASSPEAEAGLVLLTDSAGGVSVLSLAPRVEVEACKHDCEAWCAAFLELDKGILSGGDDAVLRYSSVEYGQVWANRRAHGAGVTAILPLEEGVVLSGSYDEQLRVLDVSPMGRGRVLGELGLGGGVWRLKLMRVEEDAWVVLAAVMHGGARVVRVQREGWAIEVLGRFEEHQSMCYGADWAESQGGIRIVSTSFYDRLVCFWRMEM</sequence>
<gene>
    <name evidence="8" type="ORF">EJ06DRAFT_554803</name>
</gene>
<dbReference type="PANTHER" id="PTHR46042:SF1">
    <property type="entry name" value="DIPHTHINE METHYLTRANSFERASE"/>
    <property type="match status" value="1"/>
</dbReference>
<keyword evidence="3" id="KW-0677">Repeat</keyword>
<keyword evidence="4" id="KW-0378">Hydrolase</keyword>
<evidence type="ECO:0000313" key="8">
    <source>
        <dbReference type="EMBL" id="KAF2402113.1"/>
    </source>
</evidence>
<comment type="catalytic activity">
    <reaction evidence="7">
        <text>diphthine methyl ester-[translation elongation factor 2] + H2O = diphthine-[translation elongation factor 2] + methanol + H(+)</text>
        <dbReference type="Rhea" id="RHEA:42656"/>
        <dbReference type="Rhea" id="RHEA-COMP:10172"/>
        <dbReference type="Rhea" id="RHEA-COMP:10173"/>
        <dbReference type="ChEBI" id="CHEBI:15377"/>
        <dbReference type="ChEBI" id="CHEBI:15378"/>
        <dbReference type="ChEBI" id="CHEBI:17790"/>
        <dbReference type="ChEBI" id="CHEBI:79005"/>
        <dbReference type="ChEBI" id="CHEBI:82696"/>
        <dbReference type="EC" id="3.1.1.97"/>
    </reaction>
</comment>